<proteinExistence type="inferred from homology"/>
<evidence type="ECO:0000313" key="11">
    <source>
        <dbReference type="Proteomes" id="UP000316988"/>
    </source>
</evidence>
<evidence type="ECO:0000313" key="10">
    <source>
        <dbReference type="EMBL" id="TSD62387.1"/>
    </source>
</evidence>
<dbReference type="PANTHER" id="PTHR11795:SF451">
    <property type="entry name" value="ABC TRANSPORTER PERMEASE PROTEIN"/>
    <property type="match status" value="1"/>
</dbReference>
<dbReference type="EMBL" id="VLNT01000009">
    <property type="protein sequence ID" value="TSD62387.1"/>
    <property type="molecule type" value="Genomic_DNA"/>
</dbReference>
<name>A0A554S7S3_9ACTN</name>
<evidence type="ECO:0000256" key="7">
    <source>
        <dbReference type="ARBA" id="ARBA00023136"/>
    </source>
</evidence>
<keyword evidence="7 9" id="KW-0472">Membrane</keyword>
<organism evidence="10 11">
    <name type="scientific">Aeromicrobium piscarium</name>
    <dbReference type="NCBI Taxonomy" id="2590901"/>
    <lineage>
        <taxon>Bacteria</taxon>
        <taxon>Bacillati</taxon>
        <taxon>Actinomycetota</taxon>
        <taxon>Actinomycetes</taxon>
        <taxon>Propionibacteriales</taxon>
        <taxon>Nocardioidaceae</taxon>
        <taxon>Aeromicrobium</taxon>
    </lineage>
</organism>
<evidence type="ECO:0000256" key="1">
    <source>
        <dbReference type="ARBA" id="ARBA00004651"/>
    </source>
</evidence>
<dbReference type="GO" id="GO:0005886">
    <property type="term" value="C:plasma membrane"/>
    <property type="evidence" value="ECO:0007669"/>
    <property type="project" value="UniProtKB-SubCell"/>
</dbReference>
<evidence type="ECO:0000256" key="8">
    <source>
        <dbReference type="ARBA" id="ARBA00037998"/>
    </source>
</evidence>
<accession>A0A554S7S3</accession>
<evidence type="ECO:0000256" key="5">
    <source>
        <dbReference type="ARBA" id="ARBA00022970"/>
    </source>
</evidence>
<dbReference type="OrthoDB" id="9807115at2"/>
<feature type="transmembrane region" description="Helical" evidence="9">
    <location>
        <begin position="100"/>
        <end position="124"/>
    </location>
</feature>
<feature type="transmembrane region" description="Helical" evidence="9">
    <location>
        <begin position="190"/>
        <end position="219"/>
    </location>
</feature>
<keyword evidence="2" id="KW-0813">Transport</keyword>
<keyword evidence="5" id="KW-0029">Amino-acid transport</keyword>
<dbReference type="Proteomes" id="UP000316988">
    <property type="component" value="Unassembled WGS sequence"/>
</dbReference>
<keyword evidence="6 9" id="KW-1133">Transmembrane helix</keyword>
<evidence type="ECO:0000256" key="4">
    <source>
        <dbReference type="ARBA" id="ARBA00022692"/>
    </source>
</evidence>
<reference evidence="10 11" key="1">
    <citation type="submission" date="2019-07" db="EMBL/GenBank/DDBJ databases">
        <authorList>
            <person name="Zhao L.H."/>
        </authorList>
    </citation>
    <scope>NUCLEOTIDE SEQUENCE [LARGE SCALE GENOMIC DNA]</scope>
    <source>
        <strain evidence="10 11">Co35</strain>
    </source>
</reference>
<keyword evidence="3" id="KW-1003">Cell membrane</keyword>
<keyword evidence="4 9" id="KW-0812">Transmembrane</keyword>
<feature type="transmembrane region" description="Helical" evidence="9">
    <location>
        <begin position="58"/>
        <end position="88"/>
    </location>
</feature>
<dbReference type="Pfam" id="PF02653">
    <property type="entry name" value="BPD_transp_2"/>
    <property type="match status" value="1"/>
</dbReference>
<dbReference type="GO" id="GO:0022857">
    <property type="term" value="F:transmembrane transporter activity"/>
    <property type="evidence" value="ECO:0007669"/>
    <property type="project" value="InterPro"/>
</dbReference>
<dbReference type="CDD" id="cd06582">
    <property type="entry name" value="TM_PBP1_LivH_like"/>
    <property type="match status" value="1"/>
</dbReference>
<comment type="similarity">
    <text evidence="8">Belongs to the binding-protein-dependent transport system permease family. LivHM subfamily.</text>
</comment>
<dbReference type="GO" id="GO:0006865">
    <property type="term" value="P:amino acid transport"/>
    <property type="evidence" value="ECO:0007669"/>
    <property type="project" value="UniProtKB-KW"/>
</dbReference>
<evidence type="ECO:0000256" key="6">
    <source>
        <dbReference type="ARBA" id="ARBA00022989"/>
    </source>
</evidence>
<feature type="transmembrane region" description="Helical" evidence="9">
    <location>
        <begin position="21"/>
        <end position="38"/>
    </location>
</feature>
<comment type="caution">
    <text evidence="10">The sequence shown here is derived from an EMBL/GenBank/DDBJ whole genome shotgun (WGS) entry which is preliminary data.</text>
</comment>
<protein>
    <submittedName>
        <fullName evidence="10">Branched-chain amino acid ABC transporter permease</fullName>
    </submittedName>
</protein>
<keyword evidence="11" id="KW-1185">Reference proteome</keyword>
<comment type="subcellular location">
    <subcellularLocation>
        <location evidence="1">Cell membrane</location>
        <topology evidence="1">Multi-pass membrane protein</topology>
    </subcellularLocation>
</comment>
<evidence type="ECO:0000256" key="9">
    <source>
        <dbReference type="SAM" id="Phobius"/>
    </source>
</evidence>
<evidence type="ECO:0000256" key="3">
    <source>
        <dbReference type="ARBA" id="ARBA00022475"/>
    </source>
</evidence>
<dbReference type="InterPro" id="IPR001851">
    <property type="entry name" value="ABC_transp_permease"/>
</dbReference>
<dbReference type="PANTHER" id="PTHR11795">
    <property type="entry name" value="BRANCHED-CHAIN AMINO ACID TRANSPORT SYSTEM PERMEASE PROTEIN LIVH"/>
    <property type="match status" value="1"/>
</dbReference>
<evidence type="ECO:0000256" key="2">
    <source>
        <dbReference type="ARBA" id="ARBA00022448"/>
    </source>
</evidence>
<sequence length="303" mass="31836">MRRRKRWSVMGEFVQLTANGALLGFMYAILAMGFVLVFKGSGVINFSQGELVLLGAYVVSWVLATLGVPFWLGIPLAALVCAVAGVLIERFALRRLLNESMLALIMATIALGSIIRGLMSLIFGDRTRSMPEILPTGTYEVLGLRFSALMVWAAVIGLLLLGALAWFFSKTKLGLAMQAVADDRVAAQSLGMSLGVVNATAWAIAGAVAALAGFVWGSFLGVDGRLIALGALIFPVVILGGLESIPGAVIGGIVVGIVESLSAGYLDDVVGGGFSTVAPLLLLLVVLLVRPYGLFGRPEIERV</sequence>
<dbReference type="AlphaFoldDB" id="A0A554S7S3"/>
<feature type="transmembrane region" description="Helical" evidence="9">
    <location>
        <begin position="144"/>
        <end position="169"/>
    </location>
</feature>
<gene>
    <name evidence="10" type="ORF">FNM00_12205</name>
</gene>
<dbReference type="InterPro" id="IPR052157">
    <property type="entry name" value="BCAA_transport_permease"/>
</dbReference>
<feature type="transmembrane region" description="Helical" evidence="9">
    <location>
        <begin position="272"/>
        <end position="289"/>
    </location>
</feature>